<evidence type="ECO:0000259" key="8">
    <source>
        <dbReference type="Pfam" id="PF17676"/>
    </source>
</evidence>
<dbReference type="GO" id="GO:0004180">
    <property type="term" value="F:carboxypeptidase activity"/>
    <property type="evidence" value="ECO:0007669"/>
    <property type="project" value="UniProtKB-KW"/>
</dbReference>
<dbReference type="GO" id="GO:0006508">
    <property type="term" value="P:proteolysis"/>
    <property type="evidence" value="ECO:0007669"/>
    <property type="project" value="UniProtKB-KW"/>
</dbReference>
<sequence length="297" mass="33203">MKQGSKVGIVCCSNGLDQKQAETVDLLVQILEKSGFVPELSPYLYGDENGMVGTARERAQALMNFYRDDSVEEIFDVSGGDLANEILPYLDFQTIAYGKKHFWGYSDLTTVLNAIYARTGKFSVLYQVRNLTYEHSQEQITDFLETVLGGSSALYDFPCELVRGTHMEGMVVGGNIRCLLKLAGTPFWPDMREKILLLESYGGGVPQMVTYLSQLSQMGVFKKVNGILLGTFTKMEASECKPDMAELVLKFAEKRTPIAQTKFIGHGTDSKAIRIGHHLKLYSEEANKRIYNTITRT</sequence>
<evidence type="ECO:0000256" key="4">
    <source>
        <dbReference type="ARBA" id="ARBA00022801"/>
    </source>
</evidence>
<dbReference type="Gene3D" id="3.50.30.60">
    <property type="entry name" value="LD-carboxypeptidase A C-terminal domain-like"/>
    <property type="match status" value="1"/>
</dbReference>
<reference evidence="9 10" key="1">
    <citation type="submission" date="2020-08" db="EMBL/GenBank/DDBJ databases">
        <title>Genome public.</title>
        <authorList>
            <person name="Liu C."/>
            <person name="Sun Q."/>
        </authorList>
    </citation>
    <scope>NUCLEOTIDE SEQUENCE [LARGE SCALE GENOMIC DNA]</scope>
    <source>
        <strain evidence="9 10">BX17</strain>
    </source>
</reference>
<dbReference type="RefSeq" id="WP_186901912.1">
    <property type="nucleotide sequence ID" value="NZ_JACOOT010000040.1"/>
</dbReference>
<keyword evidence="5" id="KW-0720">Serine protease</keyword>
<dbReference type="PANTHER" id="PTHR30237:SF2">
    <property type="entry name" value="MUREIN TETRAPEPTIDE CARBOXYPEPTIDASE"/>
    <property type="match status" value="1"/>
</dbReference>
<dbReference type="SUPFAM" id="SSF52317">
    <property type="entry name" value="Class I glutamine amidotransferase-like"/>
    <property type="match status" value="1"/>
</dbReference>
<evidence type="ECO:0000313" key="10">
    <source>
        <dbReference type="Proteomes" id="UP000652847"/>
    </source>
</evidence>
<keyword evidence="10" id="KW-1185">Reference proteome</keyword>
<feature type="active site" description="Charge relay system" evidence="6">
    <location>
        <position position="199"/>
    </location>
</feature>
<accession>A0A8I0DSR1</accession>
<evidence type="ECO:0000256" key="2">
    <source>
        <dbReference type="ARBA" id="ARBA00022645"/>
    </source>
</evidence>
<proteinExistence type="inferred from homology"/>
<dbReference type="Gene3D" id="3.40.50.10740">
    <property type="entry name" value="Class I glutamine amidotransferase-like"/>
    <property type="match status" value="1"/>
</dbReference>
<name>A0A8I0DSR1_9FIRM</name>
<dbReference type="Pfam" id="PF17676">
    <property type="entry name" value="Peptidase_S66C"/>
    <property type="match status" value="1"/>
</dbReference>
<evidence type="ECO:0000256" key="5">
    <source>
        <dbReference type="ARBA" id="ARBA00022825"/>
    </source>
</evidence>
<dbReference type="InterPro" id="IPR027478">
    <property type="entry name" value="LdcA_N"/>
</dbReference>
<dbReference type="InterPro" id="IPR027461">
    <property type="entry name" value="Carboxypeptidase_A_C_sf"/>
</dbReference>
<evidence type="ECO:0000256" key="3">
    <source>
        <dbReference type="ARBA" id="ARBA00022670"/>
    </source>
</evidence>
<gene>
    <name evidence="9" type="ORF">H8S54_17320</name>
</gene>
<comment type="caution">
    <text evidence="9">The sequence shown here is derived from an EMBL/GenBank/DDBJ whole genome shotgun (WGS) entry which is preliminary data.</text>
</comment>
<keyword evidence="4" id="KW-0378">Hydrolase</keyword>
<keyword evidence="2 9" id="KW-0121">Carboxypeptidase</keyword>
<evidence type="ECO:0000256" key="1">
    <source>
        <dbReference type="ARBA" id="ARBA00010233"/>
    </source>
</evidence>
<keyword evidence="3" id="KW-0645">Protease</keyword>
<dbReference type="InterPro" id="IPR003507">
    <property type="entry name" value="S66_fam"/>
</dbReference>
<feature type="domain" description="LD-carboxypeptidase C-terminal" evidence="8">
    <location>
        <begin position="168"/>
        <end position="281"/>
    </location>
</feature>
<dbReference type="GO" id="GO:0008236">
    <property type="term" value="F:serine-type peptidase activity"/>
    <property type="evidence" value="ECO:0007669"/>
    <property type="project" value="UniProtKB-KW"/>
</dbReference>
<feature type="domain" description="LD-carboxypeptidase N-terminal" evidence="7">
    <location>
        <begin position="7"/>
        <end position="122"/>
    </location>
</feature>
<protein>
    <submittedName>
        <fullName evidence="9">LD-carboxypeptidase</fullName>
    </submittedName>
</protein>
<dbReference type="InterPro" id="IPR040921">
    <property type="entry name" value="Peptidase_S66C"/>
</dbReference>
<dbReference type="InterPro" id="IPR029062">
    <property type="entry name" value="Class_I_gatase-like"/>
</dbReference>
<evidence type="ECO:0000259" key="7">
    <source>
        <dbReference type="Pfam" id="PF02016"/>
    </source>
</evidence>
<dbReference type="SUPFAM" id="SSF141986">
    <property type="entry name" value="LD-carboxypeptidase A C-terminal domain-like"/>
    <property type="match status" value="1"/>
</dbReference>
<dbReference type="Pfam" id="PF02016">
    <property type="entry name" value="Peptidase_S66"/>
    <property type="match status" value="1"/>
</dbReference>
<dbReference type="PANTHER" id="PTHR30237">
    <property type="entry name" value="MURAMOYLTETRAPEPTIDE CARBOXYPEPTIDASE"/>
    <property type="match status" value="1"/>
</dbReference>
<dbReference type="InterPro" id="IPR040449">
    <property type="entry name" value="Peptidase_S66_N"/>
</dbReference>
<dbReference type="Proteomes" id="UP000652847">
    <property type="component" value="Unassembled WGS sequence"/>
</dbReference>
<feature type="active site" description="Nucleophile" evidence="6">
    <location>
        <position position="106"/>
    </location>
</feature>
<comment type="similarity">
    <text evidence="1">Belongs to the peptidase S66 family.</text>
</comment>
<evidence type="ECO:0000313" key="9">
    <source>
        <dbReference type="EMBL" id="MBC5652806.1"/>
    </source>
</evidence>
<organism evidence="9 10">
    <name type="scientific">Blautia segnis</name>
    <dbReference type="NCBI Taxonomy" id="2763030"/>
    <lineage>
        <taxon>Bacteria</taxon>
        <taxon>Bacillati</taxon>
        <taxon>Bacillota</taxon>
        <taxon>Clostridia</taxon>
        <taxon>Lachnospirales</taxon>
        <taxon>Lachnospiraceae</taxon>
        <taxon>Blautia</taxon>
    </lineage>
</organism>
<dbReference type="AlphaFoldDB" id="A0A8I0DSR1"/>
<dbReference type="EMBL" id="JACOOT010000040">
    <property type="protein sequence ID" value="MBC5652806.1"/>
    <property type="molecule type" value="Genomic_DNA"/>
</dbReference>
<evidence type="ECO:0000256" key="6">
    <source>
        <dbReference type="PIRSR" id="PIRSR028757-1"/>
    </source>
</evidence>
<dbReference type="PIRSF" id="PIRSF028757">
    <property type="entry name" value="LD-carboxypeptidase"/>
    <property type="match status" value="1"/>
</dbReference>
<feature type="active site" description="Charge relay system" evidence="6">
    <location>
        <position position="266"/>
    </location>
</feature>